<dbReference type="GO" id="GO:0016020">
    <property type="term" value="C:membrane"/>
    <property type="evidence" value="ECO:0007669"/>
    <property type="project" value="InterPro"/>
</dbReference>
<dbReference type="RefSeq" id="WP_073084858.1">
    <property type="nucleotide sequence ID" value="NZ_FRBL01000008.1"/>
</dbReference>
<evidence type="ECO:0000256" key="2">
    <source>
        <dbReference type="SAM" id="Phobius"/>
    </source>
</evidence>
<reference evidence="3 4" key="1">
    <citation type="submission" date="2016-11" db="EMBL/GenBank/DDBJ databases">
        <authorList>
            <person name="Jaros S."/>
            <person name="Januszkiewicz K."/>
            <person name="Wedrychowicz H."/>
        </authorList>
    </citation>
    <scope>NUCLEOTIDE SEQUENCE [LARGE SCALE GENOMIC DNA]</scope>
    <source>
        <strain evidence="3 4">DSM 27406</strain>
    </source>
</reference>
<feature type="region of interest" description="Disordered" evidence="1">
    <location>
        <begin position="368"/>
        <end position="390"/>
    </location>
</feature>
<sequence>MKNSARLVALQPTPQQLTDYANALIVVNSYTYAVENQQLPTLNAPPTNYADFISAFNPVKSSAINWSETIFPSITTLPAHIINYAGSLFNLEETLVTGYLNILINDPGNVAARNGLVATLTNMQQTIQAELNFVTDIQSNLTAFTTDTQTAGQTLQQLAQQALSMAGADKTTIQSLNSQIIRLNNDVANAQQLLTVSEIGLAASIFVGLIGLVVCMVPGAQGIGVGIIIFGIAGLGASIAGTVVFSKEVQDLQNSINSLQGQVSGINQDIIQLQGVSGQINALQAASVQAVQALSTISGMWSQLDAAIGAVAAELDDVNNDITSEQFKQALSDFQAAEANWTDVITFATSLANINYSWQDSSGTWHHYGTQNPAADNGQVTAIPSSQAVA</sequence>
<dbReference type="OrthoDB" id="6778941at2"/>
<dbReference type="Gene3D" id="1.20.1170.10">
    <property type="match status" value="1"/>
</dbReference>
<gene>
    <name evidence="3" type="ORF">SAMN05444266_10851</name>
</gene>
<keyword evidence="4" id="KW-1185">Reference proteome</keyword>
<feature type="transmembrane region" description="Helical" evidence="2">
    <location>
        <begin position="199"/>
        <end position="219"/>
    </location>
</feature>
<protein>
    <submittedName>
        <fullName evidence="3">Non-hemolytic enterotoxin B/C</fullName>
    </submittedName>
</protein>
<dbReference type="Pfam" id="PF05791">
    <property type="entry name" value="Bacillus_HBL"/>
    <property type="match status" value="1"/>
</dbReference>
<dbReference type="Proteomes" id="UP000184420">
    <property type="component" value="Unassembled WGS sequence"/>
</dbReference>
<keyword evidence="2" id="KW-0472">Membrane</keyword>
<dbReference type="PANTHER" id="PTHR38443">
    <property type="match status" value="1"/>
</dbReference>
<evidence type="ECO:0000256" key="1">
    <source>
        <dbReference type="SAM" id="MobiDB-lite"/>
    </source>
</evidence>
<keyword evidence="2" id="KW-0812">Transmembrane</keyword>
<dbReference type="PANTHER" id="PTHR38443:SF2">
    <property type="entry name" value="NON-HEMOLYTIC ENTEROTOXIN LYTIC COMPONENT L1"/>
    <property type="match status" value="1"/>
</dbReference>
<accession>A0A1M7IPT0</accession>
<dbReference type="InterPro" id="IPR008414">
    <property type="entry name" value="HBL"/>
</dbReference>
<feature type="transmembrane region" description="Helical" evidence="2">
    <location>
        <begin position="225"/>
        <end position="245"/>
    </location>
</feature>
<organism evidence="3 4">
    <name type="scientific">Chitinophaga jiangningensis</name>
    <dbReference type="NCBI Taxonomy" id="1419482"/>
    <lineage>
        <taxon>Bacteria</taxon>
        <taxon>Pseudomonadati</taxon>
        <taxon>Bacteroidota</taxon>
        <taxon>Chitinophagia</taxon>
        <taxon>Chitinophagales</taxon>
        <taxon>Chitinophagaceae</taxon>
        <taxon>Chitinophaga</taxon>
    </lineage>
</organism>
<dbReference type="EMBL" id="FRBL01000008">
    <property type="protein sequence ID" value="SHM42826.1"/>
    <property type="molecule type" value="Genomic_DNA"/>
</dbReference>
<dbReference type="InterPro" id="IPR052785">
    <property type="entry name" value="Enterotoxin_cmpnt"/>
</dbReference>
<dbReference type="SUPFAM" id="SSF58100">
    <property type="entry name" value="Bacterial hemolysins"/>
    <property type="match status" value="1"/>
</dbReference>
<keyword evidence="2" id="KW-1133">Transmembrane helix</keyword>
<proteinExistence type="predicted"/>
<name>A0A1M7IPT0_9BACT</name>
<dbReference type="STRING" id="1419482.SAMN05444266_10851"/>
<evidence type="ECO:0000313" key="3">
    <source>
        <dbReference type="EMBL" id="SHM42826.1"/>
    </source>
</evidence>
<dbReference type="AlphaFoldDB" id="A0A1M7IPT0"/>
<evidence type="ECO:0000313" key="4">
    <source>
        <dbReference type="Proteomes" id="UP000184420"/>
    </source>
</evidence>